<organism evidence="1 2">
    <name type="scientific">Mycolicibacterium poriferae</name>
    <dbReference type="NCBI Taxonomy" id="39694"/>
    <lineage>
        <taxon>Bacteria</taxon>
        <taxon>Bacillati</taxon>
        <taxon>Actinomycetota</taxon>
        <taxon>Actinomycetes</taxon>
        <taxon>Mycobacteriales</taxon>
        <taxon>Mycobacteriaceae</taxon>
        <taxon>Mycolicibacterium</taxon>
    </lineage>
</organism>
<evidence type="ECO:0000313" key="2">
    <source>
        <dbReference type="Proteomes" id="UP000466785"/>
    </source>
</evidence>
<accession>A0A6N4VCK4</accession>
<protein>
    <submittedName>
        <fullName evidence="1">Uncharacterized protein</fullName>
    </submittedName>
</protein>
<dbReference type="AlphaFoldDB" id="A0A6N4VCK4"/>
<dbReference type="InterPro" id="IPR045660">
    <property type="entry name" value="DUF6390"/>
</dbReference>
<dbReference type="Pfam" id="PF19927">
    <property type="entry name" value="DUF6390"/>
    <property type="match status" value="1"/>
</dbReference>
<sequence length="231" mass="24994">MAEFARYAFPPNELGYCGPAGTVQLTDGTIERLTASASEFDGALPYLAALADSAGVDDPLDDAVAHGYWVGGSIQDRVDGVELLGRLRTAFHGQVTGLLHDVDSASAHHSFHVFVVYPWSRLLERGAGPALHVLQQCRVRWGTVQAVRGDHIELASPPLLFESGRLRLGEPVTETVRWRCGGASLTAAPRTGQLVSAHWDWVCGELTDADRAALEHATRRTLDMTNAARSR</sequence>
<dbReference type="KEGG" id="mpof:MPOR_28240"/>
<dbReference type="Proteomes" id="UP000466785">
    <property type="component" value="Chromosome"/>
</dbReference>
<proteinExistence type="predicted"/>
<dbReference type="RefSeq" id="WP_163674598.1">
    <property type="nucleotide sequence ID" value="NZ_AP022570.1"/>
</dbReference>
<keyword evidence="2" id="KW-1185">Reference proteome</keyword>
<gene>
    <name evidence="1" type="ORF">MPOR_28240</name>
</gene>
<reference evidence="1 2" key="1">
    <citation type="journal article" date="2019" name="Emerg. Microbes Infect.">
        <title>Comprehensive subspecies identification of 175 nontuberculous mycobacteria species based on 7547 genomic profiles.</title>
        <authorList>
            <person name="Matsumoto Y."/>
            <person name="Kinjo T."/>
            <person name="Motooka D."/>
            <person name="Nabeya D."/>
            <person name="Jung N."/>
            <person name="Uechi K."/>
            <person name="Horii T."/>
            <person name="Iida T."/>
            <person name="Fujita J."/>
            <person name="Nakamura S."/>
        </authorList>
    </citation>
    <scope>NUCLEOTIDE SEQUENCE [LARGE SCALE GENOMIC DNA]</scope>
    <source>
        <strain evidence="1 2">JCM 12603</strain>
    </source>
</reference>
<name>A0A6N4VCK4_9MYCO</name>
<dbReference type="EMBL" id="AP022570">
    <property type="protein sequence ID" value="BBX51798.1"/>
    <property type="molecule type" value="Genomic_DNA"/>
</dbReference>
<evidence type="ECO:0000313" key="1">
    <source>
        <dbReference type="EMBL" id="BBX51798.1"/>
    </source>
</evidence>